<dbReference type="RefSeq" id="WP_330137133.1">
    <property type="nucleotide sequence ID" value="NZ_JAUTXY010000026.1"/>
</dbReference>
<accession>A0ABU7LKD5</accession>
<dbReference type="Proteomes" id="UP001336020">
    <property type="component" value="Unassembled WGS sequence"/>
</dbReference>
<dbReference type="EMBL" id="JAUTXY010000026">
    <property type="protein sequence ID" value="MEE2062003.1"/>
    <property type="molecule type" value="Genomic_DNA"/>
</dbReference>
<evidence type="ECO:0000313" key="2">
    <source>
        <dbReference type="Proteomes" id="UP001336020"/>
    </source>
</evidence>
<sequence>MPKTAVKAPGVEVVREQVTAEELTALGVDLDGVDPDDFKRYPVISEGGWSIVVKNQKTLETVHREQWQLLGPIELTSHGLHIA</sequence>
<name>A0ABU7LKD5_9NOCA</name>
<organism evidence="1 2">
    <name type="scientific">Rhodococcus artemisiae</name>
    <dbReference type="NCBI Taxonomy" id="714159"/>
    <lineage>
        <taxon>Bacteria</taxon>
        <taxon>Bacillati</taxon>
        <taxon>Actinomycetota</taxon>
        <taxon>Actinomycetes</taxon>
        <taxon>Mycobacteriales</taxon>
        <taxon>Nocardiaceae</taxon>
        <taxon>Rhodococcus</taxon>
    </lineage>
</organism>
<comment type="caution">
    <text evidence="1">The sequence shown here is derived from an EMBL/GenBank/DDBJ whole genome shotgun (WGS) entry which is preliminary data.</text>
</comment>
<keyword evidence="2" id="KW-1185">Reference proteome</keyword>
<proteinExistence type="predicted"/>
<protein>
    <submittedName>
        <fullName evidence="1">Uncharacterized protein</fullName>
    </submittedName>
</protein>
<gene>
    <name evidence="1" type="ORF">Q7514_31200</name>
</gene>
<reference evidence="1 2" key="1">
    <citation type="submission" date="2023-07" db="EMBL/GenBank/DDBJ databases">
        <authorList>
            <person name="Girao M."/>
            <person name="Carvalho M.F."/>
        </authorList>
    </citation>
    <scope>NUCLEOTIDE SEQUENCE [LARGE SCALE GENOMIC DNA]</scope>
    <source>
        <strain evidence="1 2">YIM65754</strain>
    </source>
</reference>
<evidence type="ECO:0000313" key="1">
    <source>
        <dbReference type="EMBL" id="MEE2062003.1"/>
    </source>
</evidence>